<evidence type="ECO:0000256" key="5">
    <source>
        <dbReference type="ARBA" id="ARBA00022989"/>
    </source>
</evidence>
<comment type="caution">
    <text evidence="9">The sequence shown here is derived from an EMBL/GenBank/DDBJ whole genome shotgun (WGS) entry which is preliminary data.</text>
</comment>
<feature type="transmembrane region" description="Helical" evidence="7">
    <location>
        <begin position="6"/>
        <end position="26"/>
    </location>
</feature>
<proteinExistence type="inferred from homology"/>
<comment type="subcellular location">
    <subcellularLocation>
        <location evidence="1">Cell membrane</location>
        <topology evidence="1">Multi-pass membrane protein</topology>
    </subcellularLocation>
</comment>
<dbReference type="PATRIC" id="fig|281456.6.peg.1288"/>
<evidence type="ECO:0000256" key="2">
    <source>
        <dbReference type="ARBA" id="ARBA00006448"/>
    </source>
</evidence>
<dbReference type="GO" id="GO:0005886">
    <property type="term" value="C:plasma membrane"/>
    <property type="evidence" value="ECO:0007669"/>
    <property type="project" value="UniProtKB-SubCell"/>
</dbReference>
<dbReference type="PANTHER" id="PTHR34582:SF7">
    <property type="entry name" value="UPF0702 TRANSMEMBRANE PROTEIN YDFS"/>
    <property type="match status" value="1"/>
</dbReference>
<dbReference type="Proteomes" id="UP000037175">
    <property type="component" value="Unassembled WGS sequence"/>
</dbReference>
<gene>
    <name evidence="9" type="ORF">Tfer_1214</name>
</gene>
<evidence type="ECO:0000256" key="4">
    <source>
        <dbReference type="ARBA" id="ARBA00022692"/>
    </source>
</evidence>
<dbReference type="Pfam" id="PF04239">
    <property type="entry name" value="DUF421"/>
    <property type="match status" value="1"/>
</dbReference>
<keyword evidence="10" id="KW-1185">Reference proteome</keyword>
<dbReference type="InterPro" id="IPR007353">
    <property type="entry name" value="DUF421"/>
</dbReference>
<reference evidence="10" key="1">
    <citation type="submission" date="2015-07" db="EMBL/GenBank/DDBJ databases">
        <title>Complete Genome of Thermincola ferriacetica strain Z-0001T.</title>
        <authorList>
            <person name="Lusk B."/>
            <person name="Badalamenti J.P."/>
            <person name="Parameswaran P."/>
            <person name="Bond D.R."/>
            <person name="Torres C.I."/>
        </authorList>
    </citation>
    <scope>NUCLEOTIDE SEQUENCE [LARGE SCALE GENOMIC DNA]</scope>
    <source>
        <strain evidence="10">Z-0001</strain>
    </source>
</reference>
<evidence type="ECO:0000256" key="3">
    <source>
        <dbReference type="ARBA" id="ARBA00022475"/>
    </source>
</evidence>
<evidence type="ECO:0000313" key="10">
    <source>
        <dbReference type="Proteomes" id="UP000037175"/>
    </source>
</evidence>
<keyword evidence="3" id="KW-1003">Cell membrane</keyword>
<feature type="transmembrane region" description="Helical" evidence="7">
    <location>
        <begin position="33"/>
        <end position="53"/>
    </location>
</feature>
<evidence type="ECO:0000313" key="9">
    <source>
        <dbReference type="EMBL" id="KNZ70074.1"/>
    </source>
</evidence>
<evidence type="ECO:0000259" key="8">
    <source>
        <dbReference type="Pfam" id="PF04239"/>
    </source>
</evidence>
<feature type="transmembrane region" description="Helical" evidence="7">
    <location>
        <begin position="59"/>
        <end position="81"/>
    </location>
</feature>
<dbReference type="Gene3D" id="3.30.240.20">
    <property type="entry name" value="bsu07140 like domains"/>
    <property type="match status" value="2"/>
</dbReference>
<protein>
    <recommendedName>
        <fullName evidence="8">YetF C-terminal domain-containing protein</fullName>
    </recommendedName>
</protein>
<name>A0A0L6W4P6_9FIRM</name>
<dbReference type="RefSeq" id="WP_052217290.1">
    <property type="nucleotide sequence ID" value="NZ_LGTE01000006.1"/>
</dbReference>
<evidence type="ECO:0000256" key="6">
    <source>
        <dbReference type="ARBA" id="ARBA00023136"/>
    </source>
</evidence>
<evidence type="ECO:0000256" key="1">
    <source>
        <dbReference type="ARBA" id="ARBA00004651"/>
    </source>
</evidence>
<accession>A0A0L6W4P6</accession>
<keyword evidence="4 7" id="KW-0812">Transmembrane</keyword>
<dbReference type="PANTHER" id="PTHR34582">
    <property type="entry name" value="UPF0702 TRANSMEMBRANE PROTEIN YCAP"/>
    <property type="match status" value="1"/>
</dbReference>
<dbReference type="InterPro" id="IPR023090">
    <property type="entry name" value="UPF0702_alpha/beta_dom_sf"/>
</dbReference>
<dbReference type="AlphaFoldDB" id="A0A0L6W4P6"/>
<keyword evidence="6 7" id="KW-0472">Membrane</keyword>
<organism evidence="9 10">
    <name type="scientific">Thermincola ferriacetica</name>
    <dbReference type="NCBI Taxonomy" id="281456"/>
    <lineage>
        <taxon>Bacteria</taxon>
        <taxon>Bacillati</taxon>
        <taxon>Bacillota</taxon>
        <taxon>Clostridia</taxon>
        <taxon>Eubacteriales</taxon>
        <taxon>Thermincolaceae</taxon>
        <taxon>Thermincola</taxon>
    </lineage>
</organism>
<evidence type="ECO:0000256" key="7">
    <source>
        <dbReference type="SAM" id="Phobius"/>
    </source>
</evidence>
<dbReference type="EMBL" id="LGTE01000006">
    <property type="protein sequence ID" value="KNZ70074.1"/>
    <property type="molecule type" value="Genomic_DNA"/>
</dbReference>
<comment type="similarity">
    <text evidence="2">Belongs to the UPF0702 family.</text>
</comment>
<sequence>MNEIIQAMFRSAFAFVALLVLARLVGKQQISELTFYHFVTGITIGSIAANMAGSLNIDVWPIFAALVTFVFLSILAGYVSLQSRPLRKLIQGEPTVVIHNGKVLEENMGLTRYTMDDLMSQLRLRGVFDISQVEFAILEPNGHLSVQLKSQYRPATPKDLGIATKYEGVPSELIVDGKLIEANLVQNNLSEEWLMQELEKKGVHTIGEVALAAINSQGELYVDLKEDKLDHVTDISDKEV</sequence>
<feature type="domain" description="YetF C-terminal" evidence="8">
    <location>
        <begin position="82"/>
        <end position="214"/>
    </location>
</feature>
<keyword evidence="5 7" id="KW-1133">Transmembrane helix</keyword>